<keyword evidence="3 5" id="KW-0732">Signal</keyword>
<dbReference type="SUPFAM" id="SSF53850">
    <property type="entry name" value="Periplasmic binding protein-like II"/>
    <property type="match status" value="1"/>
</dbReference>
<evidence type="ECO:0000256" key="5">
    <source>
        <dbReference type="SAM" id="SignalP"/>
    </source>
</evidence>
<evidence type="ECO:0000256" key="4">
    <source>
        <dbReference type="PIRSR" id="PIRSR004846-1"/>
    </source>
</evidence>
<dbReference type="EMBL" id="CP158374">
    <property type="protein sequence ID" value="XBX81459.1"/>
    <property type="molecule type" value="Genomic_DNA"/>
</dbReference>
<feature type="signal peptide" evidence="5">
    <location>
        <begin position="1"/>
        <end position="27"/>
    </location>
</feature>
<feature type="binding site" evidence="4">
    <location>
        <position position="200"/>
    </location>
    <ligand>
        <name>molybdate</name>
        <dbReference type="ChEBI" id="CHEBI:36264"/>
    </ligand>
</feature>
<dbReference type="InterPro" id="IPR050682">
    <property type="entry name" value="ModA/WtpA"/>
</dbReference>
<name>A0AAU7W4T2_9MICO</name>
<dbReference type="GO" id="GO:0030973">
    <property type="term" value="F:molybdate ion binding"/>
    <property type="evidence" value="ECO:0007669"/>
    <property type="project" value="TreeGrafter"/>
</dbReference>
<feature type="binding site" evidence="4">
    <location>
        <position position="50"/>
    </location>
    <ligand>
        <name>molybdate</name>
        <dbReference type="ChEBI" id="CHEBI:36264"/>
    </ligand>
</feature>
<feature type="chain" id="PRO_5043347142" evidence="5">
    <location>
        <begin position="28"/>
        <end position="264"/>
    </location>
</feature>
<feature type="binding site" evidence="4">
    <location>
        <position position="79"/>
    </location>
    <ligand>
        <name>molybdate</name>
        <dbReference type="ChEBI" id="CHEBI:36264"/>
    </ligand>
</feature>
<evidence type="ECO:0000313" key="6">
    <source>
        <dbReference type="EMBL" id="XBX81459.1"/>
    </source>
</evidence>
<keyword evidence="4" id="KW-0500">Molybdenum</keyword>
<feature type="binding site" evidence="4">
    <location>
        <position position="182"/>
    </location>
    <ligand>
        <name>molybdate</name>
        <dbReference type="ChEBI" id="CHEBI:36264"/>
    </ligand>
</feature>
<evidence type="ECO:0000256" key="3">
    <source>
        <dbReference type="ARBA" id="ARBA00022729"/>
    </source>
</evidence>
<sequence length="264" mass="26148">MGAAILAAAASLALAGCAASSPPTAGAAAPTAVSGEPQPSGELTVYAAASLTAAFEEISAEFEARHPEVDVRPIVSDGSSTLAAQLVEGAPADVFASADEATMDVVVEAGLIDGEPRRFASNTLRVVVPAGNPGGIRTLADLADPDRAVVLCAVEVPCGAAAHRLLDLEGVSVSPASEEQNVQAVLAKVRAGEADAGLVYATDVLSAGGEVEAFAPNRADEVVNHSPVATLADAANPEAAAAFVAFVTGDEGRAILSARGFGAP</sequence>
<accession>A0AAU7W4T2</accession>
<evidence type="ECO:0000256" key="2">
    <source>
        <dbReference type="ARBA" id="ARBA00022723"/>
    </source>
</evidence>
<protein>
    <submittedName>
        <fullName evidence="6">Molybdate ABC transporter substrate-binding protein</fullName>
    </submittedName>
</protein>
<reference evidence="6" key="1">
    <citation type="submission" date="2024-05" db="EMBL/GenBank/DDBJ databases">
        <authorList>
            <person name="Yu L."/>
        </authorList>
    </citation>
    <scope>NUCLEOTIDE SEQUENCE</scope>
    <source>
        <strain evidence="6">G08B096</strain>
    </source>
</reference>
<comment type="similarity">
    <text evidence="1">Belongs to the bacterial solute-binding protein ModA family.</text>
</comment>
<dbReference type="PANTHER" id="PTHR30632">
    <property type="entry name" value="MOLYBDATE-BINDING PERIPLASMIC PROTEIN"/>
    <property type="match status" value="1"/>
</dbReference>
<dbReference type="RefSeq" id="WP_350347481.1">
    <property type="nucleotide sequence ID" value="NZ_CP158374.1"/>
</dbReference>
<gene>
    <name evidence="6" type="primary">modA</name>
    <name evidence="6" type="ORF">ABIQ69_12680</name>
</gene>
<organism evidence="6">
    <name type="scientific">Agromyces sp. G08B096</name>
    <dbReference type="NCBI Taxonomy" id="3156399"/>
    <lineage>
        <taxon>Bacteria</taxon>
        <taxon>Bacillati</taxon>
        <taxon>Actinomycetota</taxon>
        <taxon>Actinomycetes</taxon>
        <taxon>Micrococcales</taxon>
        <taxon>Microbacteriaceae</taxon>
        <taxon>Agromyces</taxon>
    </lineage>
</organism>
<proteinExistence type="inferred from homology"/>
<dbReference type="PANTHER" id="PTHR30632:SF0">
    <property type="entry name" value="SULFATE-BINDING PROTEIN"/>
    <property type="match status" value="1"/>
</dbReference>
<dbReference type="Gene3D" id="3.40.190.10">
    <property type="entry name" value="Periplasmic binding protein-like II"/>
    <property type="match status" value="2"/>
</dbReference>
<dbReference type="GO" id="GO:0015689">
    <property type="term" value="P:molybdate ion transport"/>
    <property type="evidence" value="ECO:0007669"/>
    <property type="project" value="InterPro"/>
</dbReference>
<dbReference type="NCBIfam" id="TIGR01256">
    <property type="entry name" value="modA"/>
    <property type="match status" value="1"/>
</dbReference>
<dbReference type="GO" id="GO:0046872">
    <property type="term" value="F:metal ion binding"/>
    <property type="evidence" value="ECO:0007669"/>
    <property type="project" value="UniProtKB-KW"/>
</dbReference>
<dbReference type="InterPro" id="IPR005950">
    <property type="entry name" value="ModA"/>
</dbReference>
<keyword evidence="2 4" id="KW-0479">Metal-binding</keyword>
<evidence type="ECO:0000256" key="1">
    <source>
        <dbReference type="ARBA" id="ARBA00009175"/>
    </source>
</evidence>
<dbReference type="PIRSF" id="PIRSF004846">
    <property type="entry name" value="ModA"/>
    <property type="match status" value="1"/>
</dbReference>
<dbReference type="Pfam" id="PF13531">
    <property type="entry name" value="SBP_bac_11"/>
    <property type="match status" value="1"/>
</dbReference>
<dbReference type="AlphaFoldDB" id="A0AAU7W4T2"/>